<proteinExistence type="predicted"/>
<dbReference type="AlphaFoldDB" id="A0AAX3I636"/>
<organism evidence="2 3">
    <name type="scientific">Pseudomonas synxantha</name>
    <dbReference type="NCBI Taxonomy" id="47883"/>
    <lineage>
        <taxon>Bacteria</taxon>
        <taxon>Pseudomonadati</taxon>
        <taxon>Pseudomonadota</taxon>
        <taxon>Gammaproteobacteria</taxon>
        <taxon>Pseudomonadales</taxon>
        <taxon>Pseudomonadaceae</taxon>
        <taxon>Pseudomonas</taxon>
    </lineage>
</organism>
<reference evidence="2 3" key="1">
    <citation type="submission" date="2019-05" db="EMBL/GenBank/DDBJ databases">
        <authorList>
            <consortium name="Pathogen Informatics"/>
        </authorList>
    </citation>
    <scope>NUCLEOTIDE SEQUENCE [LARGE SCALE GENOMIC DNA]</scope>
    <source>
        <strain evidence="2 3">NCTC10696</strain>
    </source>
</reference>
<dbReference type="InterPro" id="IPR025319">
    <property type="entry name" value="DUF4224"/>
</dbReference>
<sequence length="87" mass="9800">MNNTTSHYKMEFQSETLADEELATITGYQIPSKQIQWLNENHWEHVLTGARRPIVGRVYARMKLAGVTPSAVNPAAETWTLDLANVS</sequence>
<gene>
    <name evidence="2" type="ORF">NCTC10696_02547</name>
</gene>
<evidence type="ECO:0000259" key="1">
    <source>
        <dbReference type="Pfam" id="PF13986"/>
    </source>
</evidence>
<dbReference type="Pfam" id="PF13986">
    <property type="entry name" value="DUF4224"/>
    <property type="match status" value="1"/>
</dbReference>
<feature type="domain" description="DUF4224" evidence="1">
    <location>
        <begin position="16"/>
        <end position="59"/>
    </location>
</feature>
<dbReference type="Proteomes" id="UP000306562">
    <property type="component" value="Chromosome"/>
</dbReference>
<evidence type="ECO:0000313" key="3">
    <source>
        <dbReference type="Proteomes" id="UP000306562"/>
    </source>
</evidence>
<accession>A0AAX3I636</accession>
<name>A0AAX3I636_9PSED</name>
<protein>
    <recommendedName>
        <fullName evidence="1">DUF4224 domain-containing protein</fullName>
    </recommendedName>
</protein>
<dbReference type="EMBL" id="LR590482">
    <property type="protein sequence ID" value="VTQ98970.1"/>
    <property type="molecule type" value="Genomic_DNA"/>
</dbReference>
<evidence type="ECO:0000313" key="2">
    <source>
        <dbReference type="EMBL" id="VTQ98970.1"/>
    </source>
</evidence>